<organism evidence="2 3">
    <name type="scientific">Theobroma cacao</name>
    <name type="common">Cacao</name>
    <name type="synonym">Cocoa</name>
    <dbReference type="NCBI Taxonomy" id="3641"/>
    <lineage>
        <taxon>Eukaryota</taxon>
        <taxon>Viridiplantae</taxon>
        <taxon>Streptophyta</taxon>
        <taxon>Embryophyta</taxon>
        <taxon>Tracheophyta</taxon>
        <taxon>Spermatophyta</taxon>
        <taxon>Magnoliopsida</taxon>
        <taxon>eudicotyledons</taxon>
        <taxon>Gunneridae</taxon>
        <taxon>Pentapetalae</taxon>
        <taxon>rosids</taxon>
        <taxon>malvids</taxon>
        <taxon>Malvales</taxon>
        <taxon>Malvaceae</taxon>
        <taxon>Byttnerioideae</taxon>
        <taxon>Theobroma</taxon>
    </lineage>
</organism>
<dbReference type="Proteomes" id="UP000026915">
    <property type="component" value="Chromosome 9"/>
</dbReference>
<keyword evidence="3" id="KW-1185">Reference proteome</keyword>
<feature type="compositionally biased region" description="Basic residues" evidence="1">
    <location>
        <begin position="88"/>
        <end position="97"/>
    </location>
</feature>
<feature type="compositionally biased region" description="Basic and acidic residues" evidence="1">
    <location>
        <begin position="1"/>
        <end position="13"/>
    </location>
</feature>
<evidence type="ECO:0000256" key="1">
    <source>
        <dbReference type="SAM" id="MobiDB-lite"/>
    </source>
</evidence>
<reference evidence="2 3" key="1">
    <citation type="journal article" date="2013" name="Genome Biol.">
        <title>The genome sequence of the most widely cultivated cacao type and its use to identify candidate genes regulating pod color.</title>
        <authorList>
            <person name="Motamayor J.C."/>
            <person name="Mockaitis K."/>
            <person name="Schmutz J."/>
            <person name="Haiminen N."/>
            <person name="Iii D.L."/>
            <person name="Cornejo O."/>
            <person name="Findley S.D."/>
            <person name="Zheng P."/>
            <person name="Utro F."/>
            <person name="Royaert S."/>
            <person name="Saski C."/>
            <person name="Jenkins J."/>
            <person name="Podicheti R."/>
            <person name="Zhao M."/>
            <person name="Scheffler B.E."/>
            <person name="Stack J.C."/>
            <person name="Feltus F.A."/>
            <person name="Mustiga G.M."/>
            <person name="Amores F."/>
            <person name="Phillips W."/>
            <person name="Marelli J.P."/>
            <person name="May G.D."/>
            <person name="Shapiro H."/>
            <person name="Ma J."/>
            <person name="Bustamante C.D."/>
            <person name="Schnell R.J."/>
            <person name="Main D."/>
            <person name="Gilbert D."/>
            <person name="Parida L."/>
            <person name="Kuhn D.N."/>
        </authorList>
    </citation>
    <scope>NUCLEOTIDE SEQUENCE [LARGE SCALE GENOMIC DNA]</scope>
    <source>
        <strain evidence="3">cv. Matina 1-6</strain>
    </source>
</reference>
<feature type="compositionally biased region" description="Low complexity" evidence="1">
    <location>
        <begin position="35"/>
        <end position="48"/>
    </location>
</feature>
<gene>
    <name evidence="2" type="ORF">TCM_040507</name>
</gene>
<sequence length="103" mass="11716">MEKERASAREKGHQLGIAKASPIQMTPKSQPNLILKSQQPKLKPKSSPTYSRVPAARHDPNLMPPNSIKLKRFHPKHVLGMLAESTRRRSHRVRQKRKPEGEA</sequence>
<dbReference type="AlphaFoldDB" id="A0A061GTM8"/>
<evidence type="ECO:0000313" key="3">
    <source>
        <dbReference type="Proteomes" id="UP000026915"/>
    </source>
</evidence>
<feature type="region of interest" description="Disordered" evidence="1">
    <location>
        <begin position="83"/>
        <end position="103"/>
    </location>
</feature>
<protein>
    <submittedName>
        <fullName evidence="2">Uncharacterized protein</fullName>
    </submittedName>
</protein>
<evidence type="ECO:0000313" key="2">
    <source>
        <dbReference type="EMBL" id="EOY32532.1"/>
    </source>
</evidence>
<dbReference type="Gramene" id="EOY32532">
    <property type="protein sequence ID" value="EOY32532"/>
    <property type="gene ID" value="TCM_040507"/>
</dbReference>
<feature type="compositionally biased region" description="Polar residues" evidence="1">
    <location>
        <begin position="23"/>
        <end position="32"/>
    </location>
</feature>
<dbReference type="EMBL" id="CM001887">
    <property type="protein sequence ID" value="EOY32532.1"/>
    <property type="molecule type" value="Genomic_DNA"/>
</dbReference>
<accession>A0A061GTM8</accession>
<feature type="region of interest" description="Disordered" evidence="1">
    <location>
        <begin position="1"/>
        <end position="71"/>
    </location>
</feature>
<dbReference type="InParanoid" id="A0A061GTM8"/>
<name>A0A061GTM8_THECC</name>
<proteinExistence type="predicted"/>
<dbReference type="HOGENOM" id="CLU_2268734_0_0_1"/>